<evidence type="ECO:0000256" key="2">
    <source>
        <dbReference type="ARBA" id="ARBA00022679"/>
    </source>
</evidence>
<dbReference type="Proteomes" id="UP001597479">
    <property type="component" value="Unassembled WGS sequence"/>
</dbReference>
<feature type="binding site" evidence="5">
    <location>
        <position position="105"/>
    </location>
    <ligand>
        <name>S-adenosyl-L-methionine</name>
        <dbReference type="ChEBI" id="CHEBI:59789"/>
    </ligand>
</feature>
<dbReference type="GO" id="GO:0032259">
    <property type="term" value="P:methylation"/>
    <property type="evidence" value="ECO:0007669"/>
    <property type="project" value="UniProtKB-KW"/>
</dbReference>
<evidence type="ECO:0000256" key="6">
    <source>
        <dbReference type="SAM" id="MobiDB-lite"/>
    </source>
</evidence>
<dbReference type="SUPFAM" id="SSF53335">
    <property type="entry name" value="S-adenosyl-L-methionine-dependent methyltransferases"/>
    <property type="match status" value="1"/>
</dbReference>
<dbReference type="InterPro" id="IPR020598">
    <property type="entry name" value="rRNA_Ade_methylase_Trfase_N"/>
</dbReference>
<evidence type="ECO:0000256" key="3">
    <source>
        <dbReference type="ARBA" id="ARBA00022691"/>
    </source>
</evidence>
<keyword evidence="4 5" id="KW-0694">RNA-binding</keyword>
<dbReference type="Gene3D" id="3.40.50.150">
    <property type="entry name" value="Vaccinia Virus protein VP39"/>
    <property type="match status" value="1"/>
</dbReference>
<evidence type="ECO:0000259" key="7">
    <source>
        <dbReference type="SMART" id="SM00650"/>
    </source>
</evidence>
<dbReference type="GO" id="GO:0008168">
    <property type="term" value="F:methyltransferase activity"/>
    <property type="evidence" value="ECO:0007669"/>
    <property type="project" value="UniProtKB-KW"/>
</dbReference>
<feature type="domain" description="Ribosomal RNA adenine methylase transferase N-terminal" evidence="7">
    <location>
        <begin position="65"/>
        <end position="225"/>
    </location>
</feature>
<evidence type="ECO:0000313" key="8">
    <source>
        <dbReference type="EMBL" id="MFD2796606.1"/>
    </source>
</evidence>
<dbReference type="InterPro" id="IPR001737">
    <property type="entry name" value="KsgA/Erm"/>
</dbReference>
<sequence>MPRNRSSRTHASSTARTPARTTWPDRTPSPDRSHSPDRSPEIEDTGPLPGGAHELGQNLLVDKQVIERVVDLVADGDLPLVEWAAGRGAVTLPLARLGRPVDAVEIDPRSVDRLGRVAPGNVTVTRGDILRHAPPSAAYDLVCNVPFHLTTPVLRRLFTLTGWQRAVLITQWEVARKRAAVGGTTLLTAQWWPWFAPRLDRRIPAAAFRPRPNVDAGLLVIDRRQEPLLPAHERRAYQAFAAAVFNGRGRGLQEILARHGLARNDVRRWAREHGVGPNALPRDLGAQAWVGAYRLTVRRTGTRRAVPG</sequence>
<organism evidence="8 9">
    <name type="scientific">Promicromonospora vindobonensis</name>
    <dbReference type="NCBI Taxonomy" id="195748"/>
    <lineage>
        <taxon>Bacteria</taxon>
        <taxon>Bacillati</taxon>
        <taxon>Actinomycetota</taxon>
        <taxon>Actinomycetes</taxon>
        <taxon>Micrococcales</taxon>
        <taxon>Promicromonosporaceae</taxon>
        <taxon>Promicromonospora</taxon>
    </lineage>
</organism>
<dbReference type="PROSITE" id="PS51689">
    <property type="entry name" value="SAM_RNA_A_N6_MT"/>
    <property type="match status" value="1"/>
</dbReference>
<dbReference type="RefSeq" id="WP_377188490.1">
    <property type="nucleotide sequence ID" value="NZ_JBHUOG010000002.1"/>
</dbReference>
<dbReference type="Pfam" id="PF00398">
    <property type="entry name" value="RrnaAD"/>
    <property type="match status" value="1"/>
</dbReference>
<feature type="binding site" evidence="5">
    <location>
        <position position="60"/>
    </location>
    <ligand>
        <name>S-adenosyl-L-methionine</name>
        <dbReference type="ChEBI" id="CHEBI:59789"/>
    </ligand>
</feature>
<feature type="compositionally biased region" description="Low complexity" evidence="6">
    <location>
        <begin position="9"/>
        <end position="26"/>
    </location>
</feature>
<comment type="similarity">
    <text evidence="5">Belongs to the class I-like SAM-binding methyltransferase superfamily. rRNA adenine N(6)-methyltransferase family.</text>
</comment>
<dbReference type="EMBL" id="JBHUOG010000002">
    <property type="protein sequence ID" value="MFD2796606.1"/>
    <property type="molecule type" value="Genomic_DNA"/>
</dbReference>
<feature type="compositionally biased region" description="Basic and acidic residues" evidence="6">
    <location>
        <begin position="28"/>
        <end position="41"/>
    </location>
</feature>
<evidence type="ECO:0000256" key="1">
    <source>
        <dbReference type="ARBA" id="ARBA00022603"/>
    </source>
</evidence>
<dbReference type="CDD" id="cd02440">
    <property type="entry name" value="AdoMet_MTases"/>
    <property type="match status" value="1"/>
</dbReference>
<comment type="caution">
    <text evidence="8">The sequence shown here is derived from an EMBL/GenBank/DDBJ whole genome shotgun (WGS) entry which is preliminary data.</text>
</comment>
<comment type="caution">
    <text evidence="5">Lacks conserved residue(s) required for the propagation of feature annotation.</text>
</comment>
<protein>
    <submittedName>
        <fullName evidence="8">23S ribosomal RNA methyltransferase Erm</fullName>
    </submittedName>
</protein>
<gene>
    <name evidence="8" type="primary">erm</name>
    <name evidence="8" type="ORF">ACFS27_23795</name>
</gene>
<keyword evidence="1 5" id="KW-0489">Methyltransferase</keyword>
<dbReference type="SMART" id="SM00650">
    <property type="entry name" value="rADc"/>
    <property type="match status" value="1"/>
</dbReference>
<dbReference type="InterPro" id="IPR029063">
    <property type="entry name" value="SAM-dependent_MTases_sf"/>
</dbReference>
<dbReference type="PANTHER" id="PTHR11727">
    <property type="entry name" value="DIMETHYLADENOSINE TRANSFERASE"/>
    <property type="match status" value="1"/>
</dbReference>
<dbReference type="NCBIfam" id="NF000499">
    <property type="entry name" value="Erm23S_rRNA_broad"/>
    <property type="match status" value="1"/>
</dbReference>
<dbReference type="PANTHER" id="PTHR11727:SF7">
    <property type="entry name" value="DIMETHYLADENOSINE TRANSFERASE-RELATED"/>
    <property type="match status" value="1"/>
</dbReference>
<reference evidence="9" key="1">
    <citation type="journal article" date="2019" name="Int. J. Syst. Evol. Microbiol.">
        <title>The Global Catalogue of Microorganisms (GCM) 10K type strain sequencing project: providing services to taxonomists for standard genome sequencing and annotation.</title>
        <authorList>
            <consortium name="The Broad Institute Genomics Platform"/>
            <consortium name="The Broad Institute Genome Sequencing Center for Infectious Disease"/>
            <person name="Wu L."/>
            <person name="Ma J."/>
        </authorList>
    </citation>
    <scope>NUCLEOTIDE SEQUENCE [LARGE SCALE GENOMIC DNA]</scope>
    <source>
        <strain evidence="9">CCM 7044</strain>
    </source>
</reference>
<accession>A0ABW5VZ76</accession>
<feature type="binding site" evidence="5">
    <location>
        <position position="58"/>
    </location>
    <ligand>
        <name>S-adenosyl-L-methionine</name>
        <dbReference type="ChEBI" id="CHEBI:59789"/>
    </ligand>
</feature>
<feature type="binding site" evidence="5">
    <location>
        <position position="128"/>
    </location>
    <ligand>
        <name>S-adenosyl-L-methionine</name>
        <dbReference type="ChEBI" id="CHEBI:59789"/>
    </ligand>
</feature>
<keyword evidence="9" id="KW-1185">Reference proteome</keyword>
<keyword evidence="3 5" id="KW-0949">S-adenosyl-L-methionine</keyword>
<evidence type="ECO:0000256" key="4">
    <source>
        <dbReference type="ARBA" id="ARBA00022884"/>
    </source>
</evidence>
<evidence type="ECO:0000313" key="9">
    <source>
        <dbReference type="Proteomes" id="UP001597479"/>
    </source>
</evidence>
<proteinExistence type="inferred from homology"/>
<feature type="region of interest" description="Disordered" evidence="6">
    <location>
        <begin position="1"/>
        <end position="54"/>
    </location>
</feature>
<name>A0ABW5VZ76_9MICO</name>
<keyword evidence="2 5" id="KW-0808">Transferase</keyword>
<evidence type="ECO:0000256" key="5">
    <source>
        <dbReference type="PROSITE-ProRule" id="PRU01026"/>
    </source>
</evidence>
<feature type="binding site" evidence="5">
    <location>
        <position position="144"/>
    </location>
    <ligand>
        <name>S-adenosyl-L-methionine</name>
        <dbReference type="ChEBI" id="CHEBI:59789"/>
    </ligand>
</feature>